<dbReference type="InterPro" id="IPR036291">
    <property type="entry name" value="NAD(P)-bd_dom_sf"/>
</dbReference>
<dbReference type="Pfam" id="PF13561">
    <property type="entry name" value="adh_short_C2"/>
    <property type="match status" value="1"/>
</dbReference>
<dbReference type="Gene3D" id="3.40.50.720">
    <property type="entry name" value="NAD(P)-binding Rossmann-like Domain"/>
    <property type="match status" value="1"/>
</dbReference>
<dbReference type="AlphaFoldDB" id="A0A542DXN3"/>
<reference evidence="2 3" key="1">
    <citation type="submission" date="2019-06" db="EMBL/GenBank/DDBJ databases">
        <title>Sequencing the genomes of 1000 actinobacteria strains.</title>
        <authorList>
            <person name="Klenk H.-P."/>
        </authorList>
    </citation>
    <scope>NUCLEOTIDE SEQUENCE [LARGE SCALE GENOMIC DNA]</scope>
    <source>
        <strain evidence="2 3">DSM 18607</strain>
    </source>
</reference>
<comment type="caution">
    <text evidence="2">The sequence shown here is derived from an EMBL/GenBank/DDBJ whole genome shotgun (WGS) entry which is preliminary data.</text>
</comment>
<evidence type="ECO:0000313" key="3">
    <source>
        <dbReference type="Proteomes" id="UP000317893"/>
    </source>
</evidence>
<dbReference type="PRINTS" id="PR00080">
    <property type="entry name" value="SDRFAMILY"/>
</dbReference>
<proteinExistence type="inferred from homology"/>
<dbReference type="Proteomes" id="UP000317893">
    <property type="component" value="Unassembled WGS sequence"/>
</dbReference>
<evidence type="ECO:0000313" key="2">
    <source>
        <dbReference type="EMBL" id="TQJ07850.1"/>
    </source>
</evidence>
<dbReference type="PANTHER" id="PTHR42760">
    <property type="entry name" value="SHORT-CHAIN DEHYDROGENASES/REDUCTASES FAMILY MEMBER"/>
    <property type="match status" value="1"/>
</dbReference>
<protein>
    <submittedName>
        <fullName evidence="2">NAD(P)-dependent dehydrogenase (Short-subunit alcohol dehydrogenase family)</fullName>
    </submittedName>
</protein>
<dbReference type="PANTHER" id="PTHR42760:SF40">
    <property type="entry name" value="3-OXOACYL-[ACYL-CARRIER-PROTEIN] REDUCTASE, CHLOROPLASTIC"/>
    <property type="match status" value="1"/>
</dbReference>
<dbReference type="PROSITE" id="PS00061">
    <property type="entry name" value="ADH_SHORT"/>
    <property type="match status" value="1"/>
</dbReference>
<gene>
    <name evidence="2" type="ORF">FB458_0921</name>
</gene>
<dbReference type="CDD" id="cd05233">
    <property type="entry name" value="SDR_c"/>
    <property type="match status" value="1"/>
</dbReference>
<name>A0A542DXN3_9MICO</name>
<dbReference type="PRINTS" id="PR00081">
    <property type="entry name" value="GDHRDH"/>
</dbReference>
<dbReference type="InterPro" id="IPR002347">
    <property type="entry name" value="SDR_fam"/>
</dbReference>
<dbReference type="SUPFAM" id="SSF51735">
    <property type="entry name" value="NAD(P)-binding Rossmann-fold domains"/>
    <property type="match status" value="1"/>
</dbReference>
<keyword evidence="3" id="KW-1185">Reference proteome</keyword>
<accession>A0A542DXN3</accession>
<dbReference type="EMBL" id="VFMN01000001">
    <property type="protein sequence ID" value="TQJ07850.1"/>
    <property type="molecule type" value="Genomic_DNA"/>
</dbReference>
<evidence type="ECO:0000256" key="1">
    <source>
        <dbReference type="ARBA" id="ARBA00006484"/>
    </source>
</evidence>
<dbReference type="GO" id="GO:0016616">
    <property type="term" value="F:oxidoreductase activity, acting on the CH-OH group of donors, NAD or NADP as acceptor"/>
    <property type="evidence" value="ECO:0007669"/>
    <property type="project" value="TreeGrafter"/>
</dbReference>
<dbReference type="InterPro" id="IPR020904">
    <property type="entry name" value="Sc_DH/Rdtase_CS"/>
</dbReference>
<organism evidence="2 3">
    <name type="scientific">Lapillicoccus jejuensis</name>
    <dbReference type="NCBI Taxonomy" id="402171"/>
    <lineage>
        <taxon>Bacteria</taxon>
        <taxon>Bacillati</taxon>
        <taxon>Actinomycetota</taxon>
        <taxon>Actinomycetes</taxon>
        <taxon>Micrococcales</taxon>
        <taxon>Intrasporangiaceae</taxon>
        <taxon>Lapillicoccus</taxon>
    </lineage>
</organism>
<dbReference type="GO" id="GO:0030497">
    <property type="term" value="P:fatty acid elongation"/>
    <property type="evidence" value="ECO:0007669"/>
    <property type="project" value="TreeGrafter"/>
</dbReference>
<sequence length="262" mass="26620">MLVTGASRGIGAATAQAFAARGDRVAVHYRSGEEQARAVLADLPGEGHLLVQGDLADPQQVARLADEAATGLGRVDVLVNNAARFLDPADAGEGSRRGDHRVTDVSYEAWVAAWQATLATNLLGPANLTFCVARHMGAVPPADGLPVGRVVNVGSRGAYRGEPDVPAYGASKAGLHAFGQSMAVALAPVGIAVVSVAPGFVATDMAAALLDGPEGDAIRGQSPFGRVARPQEVADAVVALADPGAEWLSGAVVDLNGASHLR</sequence>
<comment type="similarity">
    <text evidence="1">Belongs to the short-chain dehydrogenases/reductases (SDR) family.</text>
</comment>